<feature type="compositionally biased region" description="Basic and acidic residues" evidence="14">
    <location>
        <begin position="470"/>
        <end position="483"/>
    </location>
</feature>
<comment type="function">
    <text evidence="8">Required for box C/D snoRNAs accumulation involved in snoRNA processing, snoRNA transport to the nucleolus and ribosome biogenesis.</text>
</comment>
<evidence type="ECO:0000256" key="1">
    <source>
        <dbReference type="ARBA" id="ARBA00022499"/>
    </source>
</evidence>
<evidence type="ECO:0000256" key="2">
    <source>
        <dbReference type="ARBA" id="ARBA00022517"/>
    </source>
</evidence>
<keyword evidence="6" id="KW-0862">Zinc</keyword>
<feature type="compositionally biased region" description="Acidic residues" evidence="14">
    <location>
        <begin position="448"/>
        <end position="469"/>
    </location>
</feature>
<evidence type="ECO:0000256" key="10">
    <source>
        <dbReference type="ARBA" id="ARBA00061949"/>
    </source>
</evidence>
<evidence type="ECO:0000256" key="8">
    <source>
        <dbReference type="ARBA" id="ARBA00049598"/>
    </source>
</evidence>
<evidence type="ECO:0000256" key="9">
    <source>
        <dbReference type="ARBA" id="ARBA00049654"/>
    </source>
</evidence>
<proteinExistence type="inferred from homology"/>
<keyword evidence="7" id="KW-0832">Ubl conjugation</keyword>
<dbReference type="AlphaFoldDB" id="A0AAN6S5C7"/>
<evidence type="ECO:0000259" key="15">
    <source>
        <dbReference type="PROSITE" id="PS51083"/>
    </source>
</evidence>
<protein>
    <recommendedName>
        <fullName evidence="11">Box C/D snoRNA protein 1</fullName>
    </recommendedName>
    <alternativeName>
        <fullName evidence="12">Zinc finger HIT domain-containing protein 6</fullName>
    </alternativeName>
</protein>
<keyword evidence="5 13" id="KW-0863">Zinc-finger</keyword>
<feature type="compositionally biased region" description="Acidic residues" evidence="14">
    <location>
        <begin position="231"/>
        <end position="241"/>
    </location>
</feature>
<feature type="region of interest" description="Disordered" evidence="14">
    <location>
        <begin position="118"/>
        <end position="143"/>
    </location>
</feature>
<evidence type="ECO:0000256" key="3">
    <source>
        <dbReference type="ARBA" id="ARBA00022553"/>
    </source>
</evidence>
<evidence type="ECO:0000256" key="7">
    <source>
        <dbReference type="ARBA" id="ARBA00022843"/>
    </source>
</evidence>
<dbReference type="Pfam" id="PF04438">
    <property type="entry name" value="zf-HIT"/>
    <property type="match status" value="1"/>
</dbReference>
<dbReference type="GO" id="GO:0048254">
    <property type="term" value="P:snoRNA localization"/>
    <property type="evidence" value="ECO:0007669"/>
    <property type="project" value="TreeGrafter"/>
</dbReference>
<dbReference type="FunFam" id="3.30.60.190:FF:000001">
    <property type="entry name" value="box C/D snoRNA protein 1"/>
    <property type="match status" value="1"/>
</dbReference>
<dbReference type="PROSITE" id="PS51083">
    <property type="entry name" value="ZF_HIT"/>
    <property type="match status" value="1"/>
</dbReference>
<feature type="region of interest" description="Disordered" evidence="14">
    <location>
        <begin position="386"/>
        <end position="513"/>
    </location>
</feature>
<dbReference type="SUPFAM" id="SSF144232">
    <property type="entry name" value="HIT/MYND zinc finger-like"/>
    <property type="match status" value="1"/>
</dbReference>
<dbReference type="InterPro" id="IPR051639">
    <property type="entry name" value="BCD1"/>
</dbReference>
<feature type="compositionally biased region" description="Basic residues" evidence="14">
    <location>
        <begin position="419"/>
        <end position="428"/>
    </location>
</feature>
<dbReference type="GO" id="GO:0005634">
    <property type="term" value="C:nucleus"/>
    <property type="evidence" value="ECO:0007669"/>
    <property type="project" value="TreeGrafter"/>
</dbReference>
<accession>A0AAN6S5C7</accession>
<keyword evidence="2" id="KW-0690">Ribosome biogenesis</keyword>
<dbReference type="Pfam" id="PF25790">
    <property type="entry name" value="BCD1"/>
    <property type="match status" value="1"/>
</dbReference>
<dbReference type="Gene3D" id="3.30.60.190">
    <property type="match status" value="1"/>
</dbReference>
<gene>
    <name evidence="16" type="ORF">QBC46DRAFT_91755</name>
</gene>
<feature type="compositionally biased region" description="Basic and acidic residues" evidence="14">
    <location>
        <begin position="134"/>
        <end position="143"/>
    </location>
</feature>
<evidence type="ECO:0000256" key="6">
    <source>
        <dbReference type="ARBA" id="ARBA00022833"/>
    </source>
</evidence>
<evidence type="ECO:0000256" key="5">
    <source>
        <dbReference type="ARBA" id="ARBA00022771"/>
    </source>
</evidence>
<dbReference type="CDD" id="cd23023">
    <property type="entry name" value="zf-HIT_BCD1"/>
    <property type="match status" value="1"/>
</dbReference>
<feature type="domain" description="HIT-type" evidence="15">
    <location>
        <begin position="10"/>
        <end position="44"/>
    </location>
</feature>
<name>A0AAN6S5C7_9PEZI</name>
<evidence type="ECO:0000256" key="13">
    <source>
        <dbReference type="PROSITE-ProRule" id="PRU00453"/>
    </source>
</evidence>
<reference evidence="17" key="1">
    <citation type="journal article" date="2023" name="Mol. Phylogenet. Evol.">
        <title>Genome-scale phylogeny and comparative genomics of the fungal order Sordariales.</title>
        <authorList>
            <person name="Hensen N."/>
            <person name="Bonometti L."/>
            <person name="Westerberg I."/>
            <person name="Brannstrom I.O."/>
            <person name="Guillou S."/>
            <person name="Cros-Aarteil S."/>
            <person name="Calhoun S."/>
            <person name="Haridas S."/>
            <person name="Kuo A."/>
            <person name="Mondo S."/>
            <person name="Pangilinan J."/>
            <person name="Riley R."/>
            <person name="LaButti K."/>
            <person name="Andreopoulos B."/>
            <person name="Lipzen A."/>
            <person name="Chen C."/>
            <person name="Yan M."/>
            <person name="Daum C."/>
            <person name="Ng V."/>
            <person name="Clum A."/>
            <person name="Steindorff A."/>
            <person name="Ohm R.A."/>
            <person name="Martin F."/>
            <person name="Silar P."/>
            <person name="Natvig D.O."/>
            <person name="Lalanne C."/>
            <person name="Gautier V."/>
            <person name="Ament-Velasquez S.L."/>
            <person name="Kruys A."/>
            <person name="Hutchinson M.I."/>
            <person name="Powell A.J."/>
            <person name="Barry K."/>
            <person name="Miller A.N."/>
            <person name="Grigoriev I.V."/>
            <person name="Debuchy R."/>
            <person name="Gladieux P."/>
            <person name="Hiltunen Thoren M."/>
            <person name="Johannesson H."/>
        </authorList>
    </citation>
    <scope>NUCLEOTIDE SEQUENCE [LARGE SCALE GENOMIC DNA]</scope>
    <source>
        <strain evidence="17">CBS 340.73</strain>
    </source>
</reference>
<feature type="compositionally biased region" description="Basic residues" evidence="14">
    <location>
        <begin position="246"/>
        <end position="260"/>
    </location>
</feature>
<organism evidence="16 17">
    <name type="scientific">Diplogelasinospora grovesii</name>
    <dbReference type="NCBI Taxonomy" id="303347"/>
    <lineage>
        <taxon>Eukaryota</taxon>
        <taxon>Fungi</taxon>
        <taxon>Dikarya</taxon>
        <taxon>Ascomycota</taxon>
        <taxon>Pezizomycotina</taxon>
        <taxon>Sordariomycetes</taxon>
        <taxon>Sordariomycetidae</taxon>
        <taxon>Sordariales</taxon>
        <taxon>Diplogelasinosporaceae</taxon>
        <taxon>Diplogelasinospora</taxon>
    </lineage>
</organism>
<evidence type="ECO:0000313" key="17">
    <source>
        <dbReference type="Proteomes" id="UP001303473"/>
    </source>
</evidence>
<comment type="caution">
    <text evidence="16">The sequence shown here is derived from an EMBL/GenBank/DDBJ whole genome shotgun (WGS) entry which is preliminary data.</text>
</comment>
<keyword evidence="17" id="KW-1185">Reference proteome</keyword>
<evidence type="ECO:0000313" key="16">
    <source>
        <dbReference type="EMBL" id="KAK3941732.1"/>
    </source>
</evidence>
<keyword evidence="1" id="KW-1017">Isopeptide bond</keyword>
<dbReference type="GO" id="GO:0000492">
    <property type="term" value="P:box C/D snoRNP assembly"/>
    <property type="evidence" value="ECO:0007669"/>
    <property type="project" value="TreeGrafter"/>
</dbReference>
<dbReference type="PANTHER" id="PTHR13483">
    <property type="entry name" value="BOX C_D SNORNA PROTEIN 1-RELATED"/>
    <property type="match status" value="1"/>
</dbReference>
<dbReference type="GO" id="GO:0070761">
    <property type="term" value="C:pre-snoRNP complex"/>
    <property type="evidence" value="ECO:0007669"/>
    <property type="project" value="TreeGrafter"/>
</dbReference>
<evidence type="ECO:0000256" key="14">
    <source>
        <dbReference type="SAM" id="MobiDB-lite"/>
    </source>
</evidence>
<comment type="similarity">
    <text evidence="9">Belongs to the BCD1 family.</text>
</comment>
<comment type="subunit">
    <text evidence="10">Interacts with FBL, SNU13, NOP58, NUFIP1, RUVBL1, RUVBL2 and TAF9. Interacts (via HIT-type zinc finger) with the RUVBL1/RUVBL2 complex in the presence of ADP.</text>
</comment>
<dbReference type="InterPro" id="IPR057721">
    <property type="entry name" value="BCD1_alpha/beta"/>
</dbReference>
<evidence type="ECO:0000256" key="4">
    <source>
        <dbReference type="ARBA" id="ARBA00022723"/>
    </source>
</evidence>
<evidence type="ECO:0000256" key="12">
    <source>
        <dbReference type="ARBA" id="ARBA00077531"/>
    </source>
</evidence>
<dbReference type="InterPro" id="IPR007529">
    <property type="entry name" value="Znf_HIT"/>
</dbReference>
<dbReference type="EMBL" id="MU853780">
    <property type="protein sequence ID" value="KAK3941732.1"/>
    <property type="molecule type" value="Genomic_DNA"/>
</dbReference>
<sequence>MADPLLTNLCSICHAQPPKYTCPRCRARTCSVPCIQKHKARADCSGVRNPAAFVPTTQLKTPAGIDHDYNFITSIERARERAEREIIDSRRIVSEKELRPANEDKLFRKVWYGDELHHVPVDNTNPQSRGGPGGKEEKQSFDKHIRRRLRTLNIDAIMMPRGLARSRENSTAWNRRTLSVNWQVEWLVFSDGHGEQPTRVLRKTLEGKPLNEGLAGALEWHKSQQSRLEEGGEDEDMDGSGDELRAKKRRRHNNSKKKAQREREAGGPTGQDFETTWWSHPGAWTMQYSLTGAWSQTTTAAHIPKTIAEKEAEFERWQFFLEDGGIRTPKVKVLIPVEPKETLAEALQGRTVVEFPTIYAFPPTAGALPQGCIVGSTERRKRKLIEELSDDEEQANGRRPPPGKRRAFDGNSRGNQRGRGSRGRGRGRGGRDGWFPQRQSVIVGKVTEDDEEAAEAAEDGEIVDDDDDDGHDRQPLADVEEHQQQNGIEEETAAATRPSRGGVGLVDYGSDSE</sequence>
<dbReference type="PANTHER" id="PTHR13483:SF11">
    <property type="entry name" value="ZINC FINGER HIT DOMAIN-CONTAINING PROTEIN 3"/>
    <property type="match status" value="1"/>
</dbReference>
<dbReference type="GO" id="GO:0000463">
    <property type="term" value="P:maturation of LSU-rRNA from tricistronic rRNA transcript (SSU-rRNA, 5.8S rRNA, LSU-rRNA)"/>
    <property type="evidence" value="ECO:0007669"/>
    <property type="project" value="TreeGrafter"/>
</dbReference>
<keyword evidence="3" id="KW-0597">Phosphoprotein</keyword>
<evidence type="ECO:0000256" key="11">
    <source>
        <dbReference type="ARBA" id="ARBA00068630"/>
    </source>
</evidence>
<dbReference type="GO" id="GO:0008270">
    <property type="term" value="F:zinc ion binding"/>
    <property type="evidence" value="ECO:0007669"/>
    <property type="project" value="UniProtKB-UniRule"/>
</dbReference>
<dbReference type="Proteomes" id="UP001303473">
    <property type="component" value="Unassembled WGS sequence"/>
</dbReference>
<feature type="region of interest" description="Disordered" evidence="14">
    <location>
        <begin position="223"/>
        <end position="277"/>
    </location>
</feature>
<keyword evidence="4" id="KW-0479">Metal-binding</keyword>